<evidence type="ECO:0000313" key="3">
    <source>
        <dbReference type="Proteomes" id="UP001497623"/>
    </source>
</evidence>
<dbReference type="InterPro" id="IPR005055">
    <property type="entry name" value="A10/PebIII"/>
</dbReference>
<proteinExistence type="predicted"/>
<keyword evidence="1" id="KW-0732">Signal</keyword>
<dbReference type="EMBL" id="CAXKWB010011228">
    <property type="protein sequence ID" value="CAL4100495.1"/>
    <property type="molecule type" value="Genomic_DNA"/>
</dbReference>
<feature type="signal peptide" evidence="1">
    <location>
        <begin position="1"/>
        <end position="16"/>
    </location>
</feature>
<sequence length="138" mass="15339">MRSLLVLLALVGVVYCQNNRQAQFCKNNPCDQRCDQRGGNRLLRALDNLSLKGINDILAAPARVDFYMACVLETGTCDGTGNSFREALREWANTKQVCRACNACQTRKVAYIVNALQRSYKNHYDAILTKYGGGRGGK</sequence>
<reference evidence="2 3" key="1">
    <citation type="submission" date="2024-05" db="EMBL/GenBank/DDBJ databases">
        <authorList>
            <person name="Wallberg A."/>
        </authorList>
    </citation>
    <scope>NUCLEOTIDE SEQUENCE [LARGE SCALE GENOMIC DNA]</scope>
</reference>
<dbReference type="Proteomes" id="UP001497623">
    <property type="component" value="Unassembled WGS sequence"/>
</dbReference>
<dbReference type="AlphaFoldDB" id="A0AAV2QTY0"/>
<dbReference type="Gene3D" id="1.10.2080.10">
    <property type="entry name" value="Insect odorant-binding protein A10/Ejaculatory bulb-specific protein 3"/>
    <property type="match status" value="1"/>
</dbReference>
<dbReference type="Pfam" id="PF03392">
    <property type="entry name" value="OS-D"/>
    <property type="match status" value="1"/>
</dbReference>
<evidence type="ECO:0000256" key="1">
    <source>
        <dbReference type="SAM" id="SignalP"/>
    </source>
</evidence>
<keyword evidence="3" id="KW-1185">Reference proteome</keyword>
<gene>
    <name evidence="2" type="ORF">MNOR_LOCUS16812</name>
</gene>
<accession>A0AAV2QTY0</accession>
<dbReference type="SUPFAM" id="SSF100910">
    <property type="entry name" value="Chemosensory protein Csp2"/>
    <property type="match status" value="1"/>
</dbReference>
<feature type="chain" id="PRO_5043494977" description="Chemosensory protein" evidence="1">
    <location>
        <begin position="17"/>
        <end position="138"/>
    </location>
</feature>
<comment type="caution">
    <text evidence="2">The sequence shown here is derived from an EMBL/GenBank/DDBJ whole genome shotgun (WGS) entry which is preliminary data.</text>
</comment>
<evidence type="ECO:0000313" key="2">
    <source>
        <dbReference type="EMBL" id="CAL4100495.1"/>
    </source>
</evidence>
<organism evidence="2 3">
    <name type="scientific">Meganyctiphanes norvegica</name>
    <name type="common">Northern krill</name>
    <name type="synonym">Thysanopoda norvegica</name>
    <dbReference type="NCBI Taxonomy" id="48144"/>
    <lineage>
        <taxon>Eukaryota</taxon>
        <taxon>Metazoa</taxon>
        <taxon>Ecdysozoa</taxon>
        <taxon>Arthropoda</taxon>
        <taxon>Crustacea</taxon>
        <taxon>Multicrustacea</taxon>
        <taxon>Malacostraca</taxon>
        <taxon>Eumalacostraca</taxon>
        <taxon>Eucarida</taxon>
        <taxon>Euphausiacea</taxon>
        <taxon>Euphausiidae</taxon>
        <taxon>Meganyctiphanes</taxon>
    </lineage>
</organism>
<protein>
    <recommendedName>
        <fullName evidence="4">Chemosensory protein</fullName>
    </recommendedName>
</protein>
<name>A0AAV2QTY0_MEGNR</name>
<evidence type="ECO:0008006" key="4">
    <source>
        <dbReference type="Google" id="ProtNLM"/>
    </source>
</evidence>
<dbReference type="InterPro" id="IPR036682">
    <property type="entry name" value="OS_D_A10/PebIII_sf"/>
</dbReference>